<comment type="subcellular location">
    <subcellularLocation>
        <location evidence="1">Cell membrane</location>
        <topology evidence="1">Multi-pass membrane protein</topology>
    </subcellularLocation>
</comment>
<feature type="transmembrane region" description="Helical" evidence="6">
    <location>
        <begin position="319"/>
        <end position="336"/>
    </location>
</feature>
<reference evidence="7 8" key="1">
    <citation type="journal article" date="2014" name="PLoS Genet.">
        <title>Phylogenetically driven sequencing of extremely halophilic archaea reveals strategies for static and dynamic osmo-response.</title>
        <authorList>
            <person name="Becker E.A."/>
            <person name="Seitzer P.M."/>
            <person name="Tritt A."/>
            <person name="Larsen D."/>
            <person name="Krusor M."/>
            <person name="Yao A.I."/>
            <person name="Wu D."/>
            <person name="Madern D."/>
            <person name="Eisen J.A."/>
            <person name="Darling A.E."/>
            <person name="Facciotti M.T."/>
        </authorList>
    </citation>
    <scope>NUCLEOTIDE SEQUENCE [LARGE SCALE GENOMIC DNA]</scope>
    <source>
        <strain evidence="7 8">JCM 14089</strain>
    </source>
</reference>
<dbReference type="GO" id="GO:0005886">
    <property type="term" value="C:plasma membrane"/>
    <property type="evidence" value="ECO:0007669"/>
    <property type="project" value="UniProtKB-SubCell"/>
</dbReference>
<feature type="transmembrane region" description="Helical" evidence="6">
    <location>
        <begin position="208"/>
        <end position="229"/>
    </location>
</feature>
<feature type="transmembrane region" description="Helical" evidence="6">
    <location>
        <begin position="406"/>
        <end position="424"/>
    </location>
</feature>
<feature type="transmembrane region" description="Helical" evidence="6">
    <location>
        <begin position="235"/>
        <end position="260"/>
    </location>
</feature>
<dbReference type="PANTHER" id="PTHR30250:SF11">
    <property type="entry name" value="O-ANTIGEN TRANSPORTER-RELATED"/>
    <property type="match status" value="1"/>
</dbReference>
<feature type="transmembrane region" description="Helical" evidence="6">
    <location>
        <begin position="375"/>
        <end position="394"/>
    </location>
</feature>
<evidence type="ECO:0000256" key="4">
    <source>
        <dbReference type="ARBA" id="ARBA00022989"/>
    </source>
</evidence>
<feature type="transmembrane region" description="Helical" evidence="6">
    <location>
        <begin position="167"/>
        <end position="188"/>
    </location>
</feature>
<dbReference type="PANTHER" id="PTHR30250">
    <property type="entry name" value="PST FAMILY PREDICTED COLANIC ACID TRANSPORTER"/>
    <property type="match status" value="1"/>
</dbReference>
<evidence type="ECO:0000256" key="5">
    <source>
        <dbReference type="ARBA" id="ARBA00023136"/>
    </source>
</evidence>
<dbReference type="Pfam" id="PF13440">
    <property type="entry name" value="Polysacc_synt_3"/>
    <property type="match status" value="1"/>
</dbReference>
<dbReference type="EMBL" id="AOHX01000047">
    <property type="protein sequence ID" value="ELY42087.1"/>
    <property type="molecule type" value="Genomic_DNA"/>
</dbReference>
<protein>
    <submittedName>
        <fullName evidence="7">Polysaccharide biosynthesis protein</fullName>
    </submittedName>
</protein>
<keyword evidence="3 6" id="KW-0812">Transmembrane</keyword>
<keyword evidence="2" id="KW-1003">Cell membrane</keyword>
<feature type="transmembrane region" description="Helical" evidence="6">
    <location>
        <begin position="26"/>
        <end position="45"/>
    </location>
</feature>
<dbReference type="PATRIC" id="fig|1230460.4.peg.3279"/>
<feature type="transmembrane region" description="Helical" evidence="6">
    <location>
        <begin position="65"/>
        <end position="86"/>
    </location>
</feature>
<feature type="transmembrane region" description="Helical" evidence="6">
    <location>
        <begin position="281"/>
        <end position="299"/>
    </location>
</feature>
<sequence>MLLAFPLTPVLVRTLGSAQYGEYAFMLSFLGVAWVFVNGGVFDGVRKYIAEDRADEHWQNYVFGFYFRIAILFVVPSSIVVALAAYSGVVSSILGTQFTTFFYLVGLLLIARQLRAVGRSVLMGLGNEHLSEPLLIAEKFVFWPIAIGLAAAGVGVAGVLIGHIAAAFLTAVAAFVLLSRSLSLSSVFHRAPSDFPRRTLLGFNNQTIVLMFLLNSLLYTDILLLQPIAGSDQAGYYQAALVVAEFLWVVPIAAQTVLLHTSSELWSSDQQERITTMSATVTRYVFLVTMLLSVGIAVLADSFVPLYYGPDFEASITPLRLLLVGVVGYSVARPILAIGQGKGALRALIYATSGAVALNLLLNIILIPLYGMRGAAVATSIGYGSMLVFHVWCARRIGFEPLSDLRVGRILAAALVTTIVIYPLDAAIASSLLSLLVVPPIGLVVYVGTAIAVGALDHDDIDDLYERTPDRVVKLFS</sequence>
<evidence type="ECO:0000256" key="2">
    <source>
        <dbReference type="ARBA" id="ARBA00022475"/>
    </source>
</evidence>
<feature type="transmembrane region" description="Helical" evidence="6">
    <location>
        <begin position="436"/>
        <end position="456"/>
    </location>
</feature>
<organism evidence="7 8">
    <name type="scientific">Natronorubrum sulfidifaciens JCM 14089</name>
    <dbReference type="NCBI Taxonomy" id="1230460"/>
    <lineage>
        <taxon>Archaea</taxon>
        <taxon>Methanobacteriati</taxon>
        <taxon>Methanobacteriota</taxon>
        <taxon>Stenosarchaea group</taxon>
        <taxon>Halobacteria</taxon>
        <taxon>Halobacteriales</taxon>
        <taxon>Natrialbaceae</taxon>
        <taxon>Natronorubrum</taxon>
    </lineage>
</organism>
<comment type="caution">
    <text evidence="7">The sequence shown here is derived from an EMBL/GenBank/DDBJ whole genome shotgun (WGS) entry which is preliminary data.</text>
</comment>
<keyword evidence="4 6" id="KW-1133">Transmembrane helix</keyword>
<evidence type="ECO:0000256" key="3">
    <source>
        <dbReference type="ARBA" id="ARBA00022692"/>
    </source>
</evidence>
<dbReference type="Proteomes" id="UP000011661">
    <property type="component" value="Unassembled WGS sequence"/>
</dbReference>
<proteinExistence type="predicted"/>
<dbReference type="AlphaFoldDB" id="L9VYJ4"/>
<name>L9VYJ4_9EURY</name>
<dbReference type="eggNOG" id="arCOG02209">
    <property type="taxonomic scope" value="Archaea"/>
</dbReference>
<keyword evidence="5 6" id="KW-0472">Membrane</keyword>
<feature type="transmembrane region" description="Helical" evidence="6">
    <location>
        <begin position="140"/>
        <end position="161"/>
    </location>
</feature>
<feature type="transmembrane region" description="Helical" evidence="6">
    <location>
        <begin position="348"/>
        <end position="369"/>
    </location>
</feature>
<accession>L9VYJ4</accession>
<keyword evidence="8" id="KW-1185">Reference proteome</keyword>
<gene>
    <name evidence="7" type="ORF">C495_16103</name>
</gene>
<evidence type="ECO:0000256" key="1">
    <source>
        <dbReference type="ARBA" id="ARBA00004651"/>
    </source>
</evidence>
<dbReference type="STRING" id="1230460.C495_16103"/>
<evidence type="ECO:0000313" key="7">
    <source>
        <dbReference type="EMBL" id="ELY42087.1"/>
    </source>
</evidence>
<feature type="transmembrane region" description="Helical" evidence="6">
    <location>
        <begin position="92"/>
        <end position="111"/>
    </location>
</feature>
<dbReference type="InterPro" id="IPR050833">
    <property type="entry name" value="Poly_Biosynth_Transport"/>
</dbReference>
<evidence type="ECO:0000313" key="8">
    <source>
        <dbReference type="Proteomes" id="UP000011661"/>
    </source>
</evidence>
<evidence type="ECO:0000256" key="6">
    <source>
        <dbReference type="SAM" id="Phobius"/>
    </source>
</evidence>